<comment type="caution">
    <text evidence="2">The sequence shown here is derived from an EMBL/GenBank/DDBJ whole genome shotgun (WGS) entry which is preliminary data.</text>
</comment>
<evidence type="ECO:0000313" key="3">
    <source>
        <dbReference type="Proteomes" id="UP001212997"/>
    </source>
</evidence>
<dbReference type="Proteomes" id="UP001212997">
    <property type="component" value="Unassembled WGS sequence"/>
</dbReference>
<feature type="region of interest" description="Disordered" evidence="1">
    <location>
        <begin position="235"/>
        <end position="293"/>
    </location>
</feature>
<feature type="compositionally biased region" description="Polar residues" evidence="1">
    <location>
        <begin position="316"/>
        <end position="327"/>
    </location>
</feature>
<feature type="compositionally biased region" description="Polar residues" evidence="1">
    <location>
        <begin position="68"/>
        <end position="88"/>
    </location>
</feature>
<feature type="compositionally biased region" description="Low complexity" evidence="1">
    <location>
        <begin position="236"/>
        <end position="253"/>
    </location>
</feature>
<feature type="compositionally biased region" description="Polar residues" evidence="1">
    <location>
        <begin position="403"/>
        <end position="414"/>
    </location>
</feature>
<feature type="region of interest" description="Disordered" evidence="1">
    <location>
        <begin position="380"/>
        <end position="414"/>
    </location>
</feature>
<accession>A0AAD5V5Y1</accession>
<feature type="region of interest" description="Disordered" evidence="1">
    <location>
        <begin position="477"/>
        <end position="558"/>
    </location>
</feature>
<feature type="compositionally biased region" description="Polar residues" evidence="1">
    <location>
        <begin position="254"/>
        <end position="269"/>
    </location>
</feature>
<feature type="region of interest" description="Disordered" evidence="1">
    <location>
        <begin position="306"/>
        <end position="358"/>
    </location>
</feature>
<gene>
    <name evidence="2" type="ORF">NLI96_g3910</name>
</gene>
<feature type="region of interest" description="Disordered" evidence="1">
    <location>
        <begin position="68"/>
        <end position="90"/>
    </location>
</feature>
<dbReference type="AlphaFoldDB" id="A0AAD5V5Y1"/>
<protein>
    <submittedName>
        <fullName evidence="2">Uncharacterized protein</fullName>
    </submittedName>
</protein>
<feature type="region of interest" description="Disordered" evidence="1">
    <location>
        <begin position="605"/>
        <end position="673"/>
    </location>
</feature>
<sequence length="673" mass="73082">MTSIPKTSFSSPSSPGDAIAVLVLVETSATMMDYWDDVKKFYLPTLLDTLRLSNPSVSMRICWQMTTETQTNQSPSGALPSNSSNSNEIPDITIDPSSCNVISTDSLRYSIETLKAAFRERHATRHLFIVAASSSSESSSSPLSRNGHEPWRAIAYSLSQEKIRLHLILGISHNTQPFRDLHEQSIRLQNSLVVPAWFNVDTNRFLVLLSGVPHSFPGQVSDSGLSARAMLPIAQSSPATPSTTTSSLPSSPTYEGSHSALHSQVSPQNRRGKHRASVSASPAANAGPPTHGLVSYLQQMHGLTKKRSYGQKANKRASSGDITRPTASSRPILPRLDLPDSRLRGWPYPTTTSPPNRALLEKAASGVSRYTSIAPAPLDSALVSDDGRRSRRSWPWISPDPVASTSTDRSSALSNNPALQSLASMTPRLPDLAPRNPDIPPSRQYGHPRDLTAMSSPSTHPTFFPHTQLQMPEWHPNAMNQHSLDPPMSSTPSPTTLTSSAYSRGPWRSPNLPSQHHVHPVQSPPIQYNPQPRPVFQSPLTSPAASSEDPNDPENQPFVITPEYEALANAQFEAAVRSGAMQASMTATTLSPLAASPLSTTNSDYFVGSPTPSGSRLHSSLTHQLSEVTQPQPQLAYPYTASYSNYHPSQPVPNIPEGSSHQPHRSYPWYGPA</sequence>
<feature type="region of interest" description="Disordered" evidence="1">
    <location>
        <begin position="427"/>
        <end position="461"/>
    </location>
</feature>
<feature type="compositionally biased region" description="Basic residues" evidence="1">
    <location>
        <begin position="306"/>
        <end position="315"/>
    </location>
</feature>
<dbReference type="EMBL" id="JANAWD010000107">
    <property type="protein sequence ID" value="KAJ3486915.1"/>
    <property type="molecule type" value="Genomic_DNA"/>
</dbReference>
<feature type="compositionally biased region" description="Low complexity" evidence="1">
    <location>
        <begin position="483"/>
        <end position="500"/>
    </location>
</feature>
<name>A0AAD5V5Y1_9APHY</name>
<reference evidence="2" key="1">
    <citation type="submission" date="2022-07" db="EMBL/GenBank/DDBJ databases">
        <title>Genome Sequence of Physisporinus lineatus.</title>
        <authorList>
            <person name="Buettner E."/>
        </authorList>
    </citation>
    <scope>NUCLEOTIDE SEQUENCE</scope>
    <source>
        <strain evidence="2">VT162</strain>
    </source>
</reference>
<proteinExistence type="predicted"/>
<feature type="compositionally biased region" description="Polar residues" evidence="1">
    <location>
        <begin position="605"/>
        <end position="633"/>
    </location>
</feature>
<organism evidence="2 3">
    <name type="scientific">Meripilus lineatus</name>
    <dbReference type="NCBI Taxonomy" id="2056292"/>
    <lineage>
        <taxon>Eukaryota</taxon>
        <taxon>Fungi</taxon>
        <taxon>Dikarya</taxon>
        <taxon>Basidiomycota</taxon>
        <taxon>Agaricomycotina</taxon>
        <taxon>Agaricomycetes</taxon>
        <taxon>Polyporales</taxon>
        <taxon>Meripilaceae</taxon>
        <taxon>Meripilus</taxon>
    </lineage>
</organism>
<evidence type="ECO:0000313" key="2">
    <source>
        <dbReference type="EMBL" id="KAJ3486915.1"/>
    </source>
</evidence>
<evidence type="ECO:0000256" key="1">
    <source>
        <dbReference type="SAM" id="MobiDB-lite"/>
    </source>
</evidence>
<keyword evidence="3" id="KW-1185">Reference proteome</keyword>